<feature type="transmembrane region" description="Helical" evidence="5">
    <location>
        <begin position="243"/>
        <end position="264"/>
    </location>
</feature>
<feature type="transmembrane region" description="Helical" evidence="5">
    <location>
        <begin position="393"/>
        <end position="416"/>
    </location>
</feature>
<dbReference type="Gene3D" id="1.20.1250.20">
    <property type="entry name" value="MFS general substrate transporter like domains"/>
    <property type="match status" value="2"/>
</dbReference>
<feature type="transmembrane region" description="Helical" evidence="5">
    <location>
        <begin position="169"/>
        <end position="190"/>
    </location>
</feature>
<evidence type="ECO:0000313" key="6">
    <source>
        <dbReference type="EMBL" id="CAE0544569.1"/>
    </source>
</evidence>
<dbReference type="EMBL" id="HBIR01019019">
    <property type="protein sequence ID" value="CAE0544569.1"/>
    <property type="molecule type" value="Transcribed_RNA"/>
</dbReference>
<name>A0A6U8SAT0_EMIHU</name>
<feature type="transmembrane region" description="Helical" evidence="5">
    <location>
        <begin position="336"/>
        <end position="354"/>
    </location>
</feature>
<feature type="transmembrane region" description="Helical" evidence="5">
    <location>
        <begin position="77"/>
        <end position="94"/>
    </location>
</feature>
<dbReference type="SUPFAM" id="SSF103473">
    <property type="entry name" value="MFS general substrate transporter"/>
    <property type="match status" value="1"/>
</dbReference>
<gene>
    <name evidence="6" type="ORF">EHUX00137_LOCUS14380</name>
</gene>
<organism evidence="6">
    <name type="scientific">Emiliania huxleyi</name>
    <name type="common">Coccolithophore</name>
    <name type="synonym">Pontosphaera huxleyi</name>
    <dbReference type="NCBI Taxonomy" id="2903"/>
    <lineage>
        <taxon>Eukaryota</taxon>
        <taxon>Haptista</taxon>
        <taxon>Haptophyta</taxon>
        <taxon>Prymnesiophyceae</taxon>
        <taxon>Isochrysidales</taxon>
        <taxon>Noelaerhabdaceae</taxon>
        <taxon>Emiliania</taxon>
    </lineage>
</organism>
<feature type="transmembrane region" description="Helical" evidence="5">
    <location>
        <begin position="136"/>
        <end position="157"/>
    </location>
</feature>
<sequence length="503" mass="51371">MLNAEWPWHRFGVTGVYSSVLMMTGLSINVLGPVGPVLMRHLSASPHSIGSIYSAEGLGNFLGSLLLGPVLSRLRPHAVLVGVSALVFLCLGAVPSCSALHQVASLYLLIGLASGLGNATANTSLTWAWHGAAPQLAAAFNLVNSCFPLGGSAAPLVVLASERRVGNSLAAFSAISVAALLPAAGCALLQPPTAPPPPPEERAEEEKEGAADGSSRAVGGSTVLGIDLGSRRAYVRCTVHAPLLLTTTLCIGAEIAYAAWVYAYAAHHAEMRSDEAAYLSSLYWSAFVVGRLSATPLAAYFSPGSILVPSLALEVLSLLALALLPPSSNVMRAGTVGAGVGVSMLFSNILSLLARYGLLTTAMTGALGAFAAIGHMTVPSLAGAAIDRHGYAALMPLLCALNGVGLALLTAVVLHLRANFHADEGSGGAVPQGGRRLGGRSKRAEEARRIASEWSPSPRGNSALDGGSSSGEDWAEAGQGERQRLLGGASRRGSAPTTGTVVV</sequence>
<evidence type="ECO:0008006" key="7">
    <source>
        <dbReference type="Google" id="ProtNLM"/>
    </source>
</evidence>
<dbReference type="Pfam" id="PF07690">
    <property type="entry name" value="MFS_1"/>
    <property type="match status" value="1"/>
</dbReference>
<reference evidence="6" key="1">
    <citation type="submission" date="2021-01" db="EMBL/GenBank/DDBJ databases">
        <authorList>
            <person name="Corre E."/>
            <person name="Pelletier E."/>
            <person name="Niang G."/>
            <person name="Scheremetjew M."/>
            <person name="Finn R."/>
            <person name="Kale V."/>
            <person name="Holt S."/>
            <person name="Cochrane G."/>
            <person name="Meng A."/>
            <person name="Brown T."/>
            <person name="Cohen L."/>
        </authorList>
    </citation>
    <scope>NUCLEOTIDE SEQUENCE</scope>
    <source>
        <strain evidence="6">379</strain>
    </source>
</reference>
<feature type="transmembrane region" description="Helical" evidence="5">
    <location>
        <begin position="106"/>
        <end position="130"/>
    </location>
</feature>
<feature type="transmembrane region" description="Helical" evidence="5">
    <location>
        <begin position="20"/>
        <end position="39"/>
    </location>
</feature>
<feature type="transmembrane region" description="Helical" evidence="5">
    <location>
        <begin position="366"/>
        <end position="386"/>
    </location>
</feature>
<evidence type="ECO:0000256" key="4">
    <source>
        <dbReference type="SAM" id="MobiDB-lite"/>
    </source>
</evidence>
<dbReference type="InterPro" id="IPR011701">
    <property type="entry name" value="MFS"/>
</dbReference>
<protein>
    <recommendedName>
        <fullName evidence="7">Major facilitator superfamily (MFS) profile domain-containing protein</fullName>
    </recommendedName>
</protein>
<evidence type="ECO:0000256" key="5">
    <source>
        <dbReference type="SAM" id="Phobius"/>
    </source>
</evidence>
<proteinExistence type="predicted"/>
<evidence type="ECO:0000256" key="3">
    <source>
        <dbReference type="ARBA" id="ARBA00023136"/>
    </source>
</evidence>
<evidence type="ECO:0000256" key="2">
    <source>
        <dbReference type="ARBA" id="ARBA00022989"/>
    </source>
</evidence>
<dbReference type="PANTHER" id="PTHR23121:SF9">
    <property type="entry name" value="SODIUM-DEPENDENT GLUCOSE TRANSPORTER 1"/>
    <property type="match status" value="1"/>
</dbReference>
<keyword evidence="2 5" id="KW-1133">Transmembrane helix</keyword>
<feature type="compositionally biased region" description="Basic and acidic residues" evidence="4">
    <location>
        <begin position="199"/>
        <end position="210"/>
    </location>
</feature>
<feature type="compositionally biased region" description="Basic and acidic residues" evidence="4">
    <location>
        <begin position="442"/>
        <end position="451"/>
    </location>
</feature>
<feature type="transmembrane region" description="Helical" evidence="5">
    <location>
        <begin position="276"/>
        <end position="294"/>
    </location>
</feature>
<feature type="region of interest" description="Disordered" evidence="4">
    <location>
        <begin position="191"/>
        <end position="218"/>
    </location>
</feature>
<evidence type="ECO:0000256" key="1">
    <source>
        <dbReference type="ARBA" id="ARBA00022692"/>
    </source>
</evidence>
<keyword evidence="3 5" id="KW-0472">Membrane</keyword>
<feature type="region of interest" description="Disordered" evidence="4">
    <location>
        <begin position="425"/>
        <end position="503"/>
    </location>
</feature>
<accession>A0A6U8SAT0</accession>
<dbReference type="GO" id="GO:0022857">
    <property type="term" value="F:transmembrane transporter activity"/>
    <property type="evidence" value="ECO:0007669"/>
    <property type="project" value="InterPro"/>
</dbReference>
<dbReference type="AlphaFoldDB" id="A0A6U8SAT0"/>
<dbReference type="PANTHER" id="PTHR23121">
    <property type="entry name" value="SODIUM-DEPENDENT GLUCOSE TRANSPORTER 1"/>
    <property type="match status" value="1"/>
</dbReference>
<dbReference type="InterPro" id="IPR036259">
    <property type="entry name" value="MFS_trans_sf"/>
</dbReference>
<keyword evidence="1 5" id="KW-0812">Transmembrane</keyword>